<organism evidence="15 16">
    <name type="scientific">Brevundimonas subvibrioides</name>
    <dbReference type="NCBI Taxonomy" id="74313"/>
    <lineage>
        <taxon>Bacteria</taxon>
        <taxon>Pseudomonadati</taxon>
        <taxon>Pseudomonadota</taxon>
        <taxon>Alphaproteobacteria</taxon>
        <taxon>Caulobacterales</taxon>
        <taxon>Caulobacteraceae</taxon>
        <taxon>Brevundimonas</taxon>
    </lineage>
</organism>
<dbReference type="GO" id="GO:0005506">
    <property type="term" value="F:iron ion binding"/>
    <property type="evidence" value="ECO:0007669"/>
    <property type="project" value="InterPro"/>
</dbReference>
<dbReference type="InterPro" id="IPR011577">
    <property type="entry name" value="Cyt_b561_bac/Ni-Hgenase"/>
</dbReference>
<keyword evidence="3" id="KW-0813">Transport</keyword>
<evidence type="ECO:0000313" key="15">
    <source>
        <dbReference type="EMBL" id="OYX55395.1"/>
    </source>
</evidence>
<dbReference type="PANTHER" id="PTHR30485">
    <property type="entry name" value="NI/FE-HYDROGENASE 1 B-TYPE CYTOCHROME SUBUNIT"/>
    <property type="match status" value="1"/>
</dbReference>
<keyword evidence="9 13" id="KW-1133">Transmembrane helix</keyword>
<evidence type="ECO:0000256" key="4">
    <source>
        <dbReference type="ARBA" id="ARBA00022475"/>
    </source>
</evidence>
<gene>
    <name evidence="15" type="ORF">B7Y86_13805</name>
</gene>
<dbReference type="GO" id="GO:0020037">
    <property type="term" value="F:heme binding"/>
    <property type="evidence" value="ECO:0007669"/>
    <property type="project" value="TreeGrafter"/>
</dbReference>
<sequence>MTDHGVADTVDDERPQGEAARPHRHADRPLTGGRIDTWRHPLTVRLTHWLNVFAMTILVMSGINILMAHPHLYWGIRSTFADPWMSFPMAPDWLMVPMRRDLGAARGWHFLFAWIFVLNGLVYLAFITISGRLQRMMEPTRADLADIPHSIVEHARLKFPKGEEARRYNVLQKLTYLLVLLVLLPMMLATGLAMSPMMNAALPELLWILGGRQSARTLHFLAASGLVGFVFVHVALVVVAGFTNNMRSMITGWFVIEPEKEDAE</sequence>
<comment type="caution">
    <text evidence="15">The sequence shown here is derived from an EMBL/GenBank/DDBJ whole genome shotgun (WGS) entry which is preliminary data.</text>
</comment>
<dbReference type="GO" id="GO:0005886">
    <property type="term" value="C:plasma membrane"/>
    <property type="evidence" value="ECO:0007669"/>
    <property type="project" value="UniProtKB-SubCell"/>
</dbReference>
<comment type="subcellular location">
    <subcellularLocation>
        <location evidence="1">Cell membrane</location>
        <topology evidence="1">Multi-pass membrane protein</topology>
    </subcellularLocation>
</comment>
<evidence type="ECO:0000256" key="5">
    <source>
        <dbReference type="ARBA" id="ARBA00022617"/>
    </source>
</evidence>
<dbReference type="InterPro" id="IPR051542">
    <property type="entry name" value="Hydrogenase_cytochrome"/>
</dbReference>
<dbReference type="Pfam" id="PF01292">
    <property type="entry name" value="Ni_hydr_CYTB"/>
    <property type="match status" value="1"/>
</dbReference>
<dbReference type="InterPro" id="IPR016174">
    <property type="entry name" value="Di-haem_cyt_TM"/>
</dbReference>
<evidence type="ECO:0000256" key="6">
    <source>
        <dbReference type="ARBA" id="ARBA00022692"/>
    </source>
</evidence>
<keyword evidence="7" id="KW-0479">Metal-binding</keyword>
<dbReference type="AlphaFoldDB" id="A0A258HEF9"/>
<keyword evidence="4" id="KW-1003">Cell membrane</keyword>
<dbReference type="InterPro" id="IPR000516">
    <property type="entry name" value="Ni-dep_Hydgase_cyt-B"/>
</dbReference>
<keyword evidence="8" id="KW-0249">Electron transport</keyword>
<keyword evidence="10" id="KW-0408">Iron</keyword>
<dbReference type="PANTHER" id="PTHR30485:SF1">
    <property type="entry name" value="CYTOCHROME YDHU-RELATED"/>
    <property type="match status" value="1"/>
</dbReference>
<reference evidence="15 16" key="1">
    <citation type="submission" date="2017-03" db="EMBL/GenBank/DDBJ databases">
        <title>Lifting the veil on microbial sulfur biogeochemistry in mining wastewaters.</title>
        <authorList>
            <person name="Kantor R.S."/>
            <person name="Colenbrander Nelson T."/>
            <person name="Marshall S."/>
            <person name="Bennett D."/>
            <person name="Apte S."/>
            <person name="Camacho D."/>
            <person name="Thomas B.C."/>
            <person name="Warren L.A."/>
            <person name="Banfield J.F."/>
        </authorList>
    </citation>
    <scope>NUCLEOTIDE SEQUENCE [LARGE SCALE GENOMIC DNA]</scope>
    <source>
        <strain evidence="15">32-68-21</strain>
    </source>
</reference>
<dbReference type="PRINTS" id="PR00161">
    <property type="entry name" value="NIHGNASECYTB"/>
</dbReference>
<evidence type="ECO:0000256" key="10">
    <source>
        <dbReference type="ARBA" id="ARBA00023004"/>
    </source>
</evidence>
<keyword evidence="6 13" id="KW-0812">Transmembrane</keyword>
<dbReference type="SUPFAM" id="SSF81342">
    <property type="entry name" value="Transmembrane di-heme cytochromes"/>
    <property type="match status" value="1"/>
</dbReference>
<dbReference type="Proteomes" id="UP000216147">
    <property type="component" value="Unassembled WGS sequence"/>
</dbReference>
<evidence type="ECO:0000313" key="16">
    <source>
        <dbReference type="Proteomes" id="UP000216147"/>
    </source>
</evidence>
<proteinExistence type="inferred from homology"/>
<feature type="compositionally biased region" description="Basic and acidic residues" evidence="12">
    <location>
        <begin position="1"/>
        <end position="16"/>
    </location>
</feature>
<evidence type="ECO:0000259" key="14">
    <source>
        <dbReference type="Pfam" id="PF01292"/>
    </source>
</evidence>
<feature type="transmembrane region" description="Helical" evidence="13">
    <location>
        <begin position="218"/>
        <end position="242"/>
    </location>
</feature>
<feature type="domain" description="Cytochrome b561 bacterial/Ni-hydrogenase" evidence="14">
    <location>
        <begin position="39"/>
        <end position="252"/>
    </location>
</feature>
<name>A0A258HEF9_9CAUL</name>
<protein>
    <recommendedName>
        <fullName evidence="14">Cytochrome b561 bacterial/Ni-hydrogenase domain-containing protein</fullName>
    </recommendedName>
</protein>
<evidence type="ECO:0000256" key="8">
    <source>
        <dbReference type="ARBA" id="ARBA00022982"/>
    </source>
</evidence>
<accession>A0A258HEF9</accession>
<feature type="transmembrane region" description="Helical" evidence="13">
    <location>
        <begin position="49"/>
        <end position="68"/>
    </location>
</feature>
<feature type="transmembrane region" description="Helical" evidence="13">
    <location>
        <begin position="176"/>
        <end position="198"/>
    </location>
</feature>
<evidence type="ECO:0000256" key="1">
    <source>
        <dbReference type="ARBA" id="ARBA00004651"/>
    </source>
</evidence>
<comment type="similarity">
    <text evidence="2">Belongs to the HupC/HyaC/HydC family.</text>
</comment>
<keyword evidence="11 13" id="KW-0472">Membrane</keyword>
<evidence type="ECO:0000256" key="3">
    <source>
        <dbReference type="ARBA" id="ARBA00022448"/>
    </source>
</evidence>
<dbReference type="GO" id="GO:0009055">
    <property type="term" value="F:electron transfer activity"/>
    <property type="evidence" value="ECO:0007669"/>
    <property type="project" value="InterPro"/>
</dbReference>
<evidence type="ECO:0000256" key="13">
    <source>
        <dbReference type="SAM" id="Phobius"/>
    </source>
</evidence>
<dbReference type="EMBL" id="NCEQ01000014">
    <property type="protein sequence ID" value="OYX55395.1"/>
    <property type="molecule type" value="Genomic_DNA"/>
</dbReference>
<evidence type="ECO:0000256" key="12">
    <source>
        <dbReference type="SAM" id="MobiDB-lite"/>
    </source>
</evidence>
<dbReference type="GO" id="GO:0022904">
    <property type="term" value="P:respiratory electron transport chain"/>
    <property type="evidence" value="ECO:0007669"/>
    <property type="project" value="InterPro"/>
</dbReference>
<dbReference type="Gene3D" id="1.20.950.20">
    <property type="entry name" value="Transmembrane di-heme cytochromes, Chain C"/>
    <property type="match status" value="1"/>
</dbReference>
<feature type="region of interest" description="Disordered" evidence="12">
    <location>
        <begin position="1"/>
        <end position="32"/>
    </location>
</feature>
<evidence type="ECO:0000256" key="11">
    <source>
        <dbReference type="ARBA" id="ARBA00023136"/>
    </source>
</evidence>
<evidence type="ECO:0000256" key="7">
    <source>
        <dbReference type="ARBA" id="ARBA00022723"/>
    </source>
</evidence>
<feature type="transmembrane region" description="Helical" evidence="13">
    <location>
        <begin position="108"/>
        <end position="129"/>
    </location>
</feature>
<evidence type="ECO:0000256" key="2">
    <source>
        <dbReference type="ARBA" id="ARBA00008622"/>
    </source>
</evidence>
<evidence type="ECO:0000256" key="9">
    <source>
        <dbReference type="ARBA" id="ARBA00022989"/>
    </source>
</evidence>
<keyword evidence="5" id="KW-0349">Heme</keyword>